<dbReference type="CDD" id="cd01555">
    <property type="entry name" value="UdpNAET"/>
    <property type="match status" value="1"/>
</dbReference>
<evidence type="ECO:0000256" key="3">
    <source>
        <dbReference type="ARBA" id="ARBA00022490"/>
    </source>
</evidence>
<keyword evidence="16" id="KW-1185">Reference proteome</keyword>
<dbReference type="Pfam" id="PF00275">
    <property type="entry name" value="EPSP_synthase"/>
    <property type="match status" value="1"/>
</dbReference>
<dbReference type="Gene3D" id="3.65.10.10">
    <property type="entry name" value="Enolpyruvate transferase domain"/>
    <property type="match status" value="2"/>
</dbReference>
<evidence type="ECO:0000256" key="13">
    <source>
        <dbReference type="HAMAP-Rule" id="MF_00111"/>
    </source>
</evidence>
<dbReference type="PANTHER" id="PTHR43783">
    <property type="entry name" value="UDP-N-ACETYLGLUCOSAMINE 1-CARBOXYVINYLTRANSFERASE"/>
    <property type="match status" value="1"/>
</dbReference>
<dbReference type="EMBL" id="AP025564">
    <property type="protein sequence ID" value="BDE95878.1"/>
    <property type="molecule type" value="Genomic_DNA"/>
</dbReference>
<evidence type="ECO:0000259" key="14">
    <source>
        <dbReference type="Pfam" id="PF00275"/>
    </source>
</evidence>
<dbReference type="EC" id="2.5.1.7" evidence="13"/>
<reference evidence="15 16" key="1">
    <citation type="submission" date="2022-01" db="EMBL/GenBank/DDBJ databases">
        <title>Novel bile acid biosynthetic pathways are enriched in the microbiome of centenarians.</title>
        <authorList>
            <person name="Sato Y."/>
            <person name="Atarashi K."/>
            <person name="Plichta R.D."/>
            <person name="Arai Y."/>
            <person name="Sasajima S."/>
            <person name="Kearney M.S."/>
            <person name="Suda W."/>
            <person name="Takeshita K."/>
            <person name="Sasaki T."/>
            <person name="Okamoto S."/>
            <person name="Skelly N.A."/>
            <person name="Okamura Y."/>
            <person name="Vlamakis H."/>
            <person name="Li Y."/>
            <person name="Tanoue T."/>
            <person name="Takei H."/>
            <person name="Nittono H."/>
            <person name="Narushima S."/>
            <person name="Irie J."/>
            <person name="Itoh H."/>
            <person name="Moriya K."/>
            <person name="Sugiura Y."/>
            <person name="Suematsu M."/>
            <person name="Moritoki N."/>
            <person name="Shibata S."/>
            <person name="Littman R.D."/>
            <person name="Fischbach A.M."/>
            <person name="Uwamino Y."/>
            <person name="Inoue T."/>
            <person name="Honda A."/>
            <person name="Hattori M."/>
            <person name="Murai T."/>
            <person name="Xavier J.R."/>
            <person name="Hirose N."/>
            <person name="Honda K."/>
        </authorList>
    </citation>
    <scope>NUCLEOTIDE SEQUENCE [LARGE SCALE GENOMIC DNA]</scope>
    <source>
        <strain evidence="15 16">CE91-St30</strain>
    </source>
</reference>
<evidence type="ECO:0000256" key="2">
    <source>
        <dbReference type="ARBA" id="ARBA00004752"/>
    </source>
</evidence>
<evidence type="ECO:0000256" key="12">
    <source>
        <dbReference type="ARBA" id="ARBA00047527"/>
    </source>
</evidence>
<keyword evidence="8 13" id="KW-0131">Cell cycle</keyword>
<keyword evidence="4 13" id="KW-0132">Cell division</keyword>
<comment type="subcellular location">
    <subcellularLocation>
        <location evidence="1 13">Cytoplasm</location>
    </subcellularLocation>
</comment>
<evidence type="ECO:0000313" key="15">
    <source>
        <dbReference type="EMBL" id="BDE95878.1"/>
    </source>
</evidence>
<dbReference type="InterPro" id="IPR013792">
    <property type="entry name" value="RNA3'P_cycl/enolpyr_Trfase_a/b"/>
</dbReference>
<feature type="binding site" evidence="13">
    <location>
        <position position="115"/>
    </location>
    <ligand>
        <name>UDP-N-acetyl-alpha-D-glucosamine</name>
        <dbReference type="ChEBI" id="CHEBI:57705"/>
    </ligand>
</feature>
<dbReference type="InterPro" id="IPR050068">
    <property type="entry name" value="MurA_subfamily"/>
</dbReference>
<organism evidence="15 16">
    <name type="scientific">Raoultibacter timonensis</name>
    <dbReference type="NCBI Taxonomy" id="1907662"/>
    <lineage>
        <taxon>Bacteria</taxon>
        <taxon>Bacillati</taxon>
        <taxon>Actinomycetota</taxon>
        <taxon>Coriobacteriia</taxon>
        <taxon>Eggerthellales</taxon>
        <taxon>Eggerthellaceae</taxon>
        <taxon>Raoultibacter</taxon>
    </lineage>
</organism>
<dbReference type="NCBIfam" id="NF006873">
    <property type="entry name" value="PRK09369.1"/>
    <property type="match status" value="1"/>
</dbReference>
<dbReference type="Proteomes" id="UP001320544">
    <property type="component" value="Chromosome"/>
</dbReference>
<feature type="binding site" evidence="13">
    <location>
        <position position="330"/>
    </location>
    <ligand>
        <name>UDP-N-acetyl-alpha-D-glucosamine</name>
        <dbReference type="ChEBI" id="CHEBI:57705"/>
    </ligand>
</feature>
<feature type="active site" description="Proton donor" evidence="13">
    <location>
        <position position="139"/>
    </location>
</feature>
<feature type="modified residue" description="2-(S-cysteinyl)pyruvic acid O-phosphothioketal" evidence="13">
    <location>
        <position position="139"/>
    </location>
</feature>
<dbReference type="InterPro" id="IPR036968">
    <property type="entry name" value="Enolpyruvate_Tfrase_sf"/>
</dbReference>
<evidence type="ECO:0000256" key="4">
    <source>
        <dbReference type="ARBA" id="ARBA00022618"/>
    </source>
</evidence>
<comment type="catalytic activity">
    <reaction evidence="12 13">
        <text>phosphoenolpyruvate + UDP-N-acetyl-alpha-D-glucosamine = UDP-N-acetyl-3-O-(1-carboxyvinyl)-alpha-D-glucosamine + phosphate</text>
        <dbReference type="Rhea" id="RHEA:18681"/>
        <dbReference type="ChEBI" id="CHEBI:43474"/>
        <dbReference type="ChEBI" id="CHEBI:57705"/>
        <dbReference type="ChEBI" id="CHEBI:58702"/>
        <dbReference type="ChEBI" id="CHEBI:68483"/>
        <dbReference type="EC" id="2.5.1.7"/>
    </reaction>
</comment>
<feature type="domain" description="Enolpyruvate transferase" evidence="14">
    <location>
        <begin position="30"/>
        <end position="431"/>
    </location>
</feature>
<evidence type="ECO:0000313" key="16">
    <source>
        <dbReference type="Proteomes" id="UP001320544"/>
    </source>
</evidence>
<comment type="caution">
    <text evidence="13">Lacks conserved residue(s) required for the propagation of feature annotation.</text>
</comment>
<keyword evidence="13" id="KW-0670">Pyruvate</keyword>
<dbReference type="InterPro" id="IPR005750">
    <property type="entry name" value="UDP_GlcNAc_COvinyl_MurA"/>
</dbReference>
<evidence type="ECO:0000256" key="9">
    <source>
        <dbReference type="ARBA" id="ARBA00023316"/>
    </source>
</evidence>
<comment type="similarity">
    <text evidence="11 13">Belongs to the EPSP synthase family. MurA subfamily.</text>
</comment>
<evidence type="ECO:0000256" key="1">
    <source>
        <dbReference type="ARBA" id="ARBA00004496"/>
    </source>
</evidence>
<dbReference type="PANTHER" id="PTHR43783:SF1">
    <property type="entry name" value="UDP-N-ACETYLGLUCOSAMINE 1-CARBOXYVINYLTRANSFERASE"/>
    <property type="match status" value="1"/>
</dbReference>
<sequence>MRMRVPSFMVDTDYSKQKDGVMPEEIIIVRGNSTLAGTVAVSGAKNSALKLIAAAILGQGVSVVHNVPLISDINIMADVIRRLGATVERDGHTLTIDATDIAKYETPYELVSKMRASISVLGPLVGRFGRARVAMPGGCQIGARKIDMHMIGLEALGVHFEIEHGFLEATTPNGLHGAHVVLEFPSVGATENMVMASVVAEGTTVIENAAREPEIVDLMNMLNAMGARISGAGSSIIEVEGVPLSSMHPCEHTTVGDRIEAGTFLAGAALVGGPVTVTGIDPSFLRMALMKLEAMGCDIEVDGDAVTVSRTRPIGAIDIQTLPHPGFPTDLQAQFMLLAALAEGNSVISENVFENRFMFASELVRMGADITIEGHHALVRGVERLQGAPVSSTDLRAGAALVLAGIAAEGETHVHEISHIDRGYEDYVGKLRSLGADVVRTVLS</sequence>
<dbReference type="NCBIfam" id="TIGR01072">
    <property type="entry name" value="murA"/>
    <property type="match status" value="1"/>
</dbReference>
<keyword evidence="7 13" id="KW-0573">Peptidoglycan synthesis</keyword>
<feature type="binding site" evidence="13">
    <location>
        <position position="352"/>
    </location>
    <ligand>
        <name>UDP-N-acetyl-alpha-D-glucosamine</name>
        <dbReference type="ChEBI" id="CHEBI:57705"/>
    </ligand>
</feature>
<keyword evidence="9 13" id="KW-0961">Cell wall biogenesis/degradation</keyword>
<gene>
    <name evidence="13 15" type="primary">murA</name>
    <name evidence="15" type="ORF">CE91St30_12110</name>
</gene>
<evidence type="ECO:0000256" key="11">
    <source>
        <dbReference type="ARBA" id="ARBA00038367"/>
    </source>
</evidence>
<evidence type="ECO:0000256" key="8">
    <source>
        <dbReference type="ARBA" id="ARBA00023306"/>
    </source>
</evidence>
<evidence type="ECO:0000256" key="7">
    <source>
        <dbReference type="ARBA" id="ARBA00022984"/>
    </source>
</evidence>
<evidence type="ECO:0000256" key="10">
    <source>
        <dbReference type="ARBA" id="ARBA00037534"/>
    </source>
</evidence>
<name>A0ABM7WHY5_9ACTN</name>
<dbReference type="SUPFAM" id="SSF55205">
    <property type="entry name" value="EPT/RTPC-like"/>
    <property type="match status" value="1"/>
</dbReference>
<protein>
    <recommendedName>
        <fullName evidence="13">UDP-N-acetylglucosamine 1-carboxyvinyltransferase</fullName>
        <ecNumber evidence="13">2.5.1.7</ecNumber>
    </recommendedName>
    <alternativeName>
        <fullName evidence="13">Enoylpyruvate transferase</fullName>
    </alternativeName>
    <alternativeName>
        <fullName evidence="13">UDP-N-acetylglucosamine enolpyruvyl transferase</fullName>
        <shortName evidence="13">EPT</shortName>
    </alternativeName>
</protein>
<comment type="function">
    <text evidence="10 13">Cell wall formation. Adds enolpyruvyl to UDP-N-acetylglucosamine.</text>
</comment>
<evidence type="ECO:0000256" key="5">
    <source>
        <dbReference type="ARBA" id="ARBA00022679"/>
    </source>
</evidence>
<feature type="binding site" evidence="13">
    <location>
        <begin position="45"/>
        <end position="46"/>
    </location>
    <ligand>
        <name>phosphoenolpyruvate</name>
        <dbReference type="ChEBI" id="CHEBI:58702"/>
    </ligand>
</feature>
<dbReference type="HAMAP" id="MF_00111">
    <property type="entry name" value="MurA"/>
    <property type="match status" value="1"/>
</dbReference>
<accession>A0ABM7WHY5</accession>
<keyword evidence="5 13" id="KW-0808">Transferase</keyword>
<dbReference type="InterPro" id="IPR001986">
    <property type="entry name" value="Enolpyruvate_Tfrase_dom"/>
</dbReference>
<keyword evidence="3 13" id="KW-0963">Cytoplasm</keyword>
<proteinExistence type="inferred from homology"/>
<keyword evidence="6 13" id="KW-0133">Cell shape</keyword>
<comment type="pathway">
    <text evidence="2 13">Cell wall biogenesis; peptidoglycan biosynthesis.</text>
</comment>
<evidence type="ECO:0000256" key="6">
    <source>
        <dbReference type="ARBA" id="ARBA00022960"/>
    </source>
</evidence>